<sequence length="183" mass="19861">MFPTVARLSKASRRPLTTKRGNKDYYKGTRQAFLPGGLRTGAPGKHVIGGKAKYRLIDEQVRVFVAPPLEELLSSPLKPYVSVGVFLSKKESRAAFGRFRGSGLSPEHLLRVARQKTVEEPEPEKKRLLSWPSILTPKKAQNEAAVVETRSSSEGEVEAKVVPEAVLVGGASTTSHPSSGRAS</sequence>
<proteinExistence type="inferred from homology"/>
<gene>
    <name evidence="7" type="ORF">D9615_002630</name>
</gene>
<evidence type="ECO:0000256" key="1">
    <source>
        <dbReference type="ARBA" id="ARBA00004173"/>
    </source>
</evidence>
<evidence type="ECO:0000256" key="3">
    <source>
        <dbReference type="ARBA" id="ARBA00022946"/>
    </source>
</evidence>
<dbReference type="GO" id="GO:0005762">
    <property type="term" value="C:mitochondrial large ribosomal subunit"/>
    <property type="evidence" value="ECO:0007669"/>
    <property type="project" value="InterPro"/>
</dbReference>
<evidence type="ECO:0000256" key="5">
    <source>
        <dbReference type="ARBA" id="ARBA00023128"/>
    </source>
</evidence>
<dbReference type="InterPro" id="IPR019189">
    <property type="entry name" value="Ribosomal_mL41"/>
</dbReference>
<accession>A0A8H5HNA5</accession>
<keyword evidence="5" id="KW-0496">Mitochondrion</keyword>
<dbReference type="GO" id="GO:0003735">
    <property type="term" value="F:structural constituent of ribosome"/>
    <property type="evidence" value="ECO:0007669"/>
    <property type="project" value="InterPro"/>
</dbReference>
<organism evidence="7 8">
    <name type="scientific">Tricholomella constricta</name>
    <dbReference type="NCBI Taxonomy" id="117010"/>
    <lineage>
        <taxon>Eukaryota</taxon>
        <taxon>Fungi</taxon>
        <taxon>Dikarya</taxon>
        <taxon>Basidiomycota</taxon>
        <taxon>Agaricomycotina</taxon>
        <taxon>Agaricomycetes</taxon>
        <taxon>Agaricomycetidae</taxon>
        <taxon>Agaricales</taxon>
        <taxon>Tricholomatineae</taxon>
        <taxon>Lyophyllaceae</taxon>
        <taxon>Tricholomella</taxon>
    </lineage>
</organism>
<keyword evidence="4" id="KW-0689">Ribosomal protein</keyword>
<keyword evidence="3" id="KW-0809">Transit peptide</keyword>
<evidence type="ECO:0000313" key="7">
    <source>
        <dbReference type="EMBL" id="KAF5386254.1"/>
    </source>
</evidence>
<keyword evidence="6" id="KW-0687">Ribonucleoprotein</keyword>
<dbReference type="PANTHER" id="PTHR21338">
    <property type="entry name" value="MITOCHONDRIAL RIBOSOMAL PROTEIN L41"/>
    <property type="match status" value="1"/>
</dbReference>
<evidence type="ECO:0000256" key="6">
    <source>
        <dbReference type="ARBA" id="ARBA00023274"/>
    </source>
</evidence>
<dbReference type="Pfam" id="PF09809">
    <property type="entry name" value="MRP-L27"/>
    <property type="match status" value="1"/>
</dbReference>
<evidence type="ECO:0000256" key="4">
    <source>
        <dbReference type="ARBA" id="ARBA00022980"/>
    </source>
</evidence>
<keyword evidence="8" id="KW-1185">Reference proteome</keyword>
<dbReference type="EMBL" id="JAACJP010000003">
    <property type="protein sequence ID" value="KAF5386254.1"/>
    <property type="molecule type" value="Genomic_DNA"/>
</dbReference>
<comment type="caution">
    <text evidence="7">The sequence shown here is derived from an EMBL/GenBank/DDBJ whole genome shotgun (WGS) entry which is preliminary data.</text>
</comment>
<evidence type="ECO:0000256" key="2">
    <source>
        <dbReference type="ARBA" id="ARBA00010152"/>
    </source>
</evidence>
<comment type="similarity">
    <text evidence="2">Belongs to the mitochondrion-specific ribosomal protein mL41 family.</text>
</comment>
<dbReference type="OrthoDB" id="408933at2759"/>
<evidence type="ECO:0000313" key="8">
    <source>
        <dbReference type="Proteomes" id="UP000565441"/>
    </source>
</evidence>
<reference evidence="7 8" key="1">
    <citation type="journal article" date="2020" name="ISME J.">
        <title>Uncovering the hidden diversity of litter-decomposition mechanisms in mushroom-forming fungi.</title>
        <authorList>
            <person name="Floudas D."/>
            <person name="Bentzer J."/>
            <person name="Ahren D."/>
            <person name="Johansson T."/>
            <person name="Persson P."/>
            <person name="Tunlid A."/>
        </authorList>
    </citation>
    <scope>NUCLEOTIDE SEQUENCE [LARGE SCALE GENOMIC DNA]</scope>
    <source>
        <strain evidence="7 8">CBS 661.87</strain>
    </source>
</reference>
<protein>
    <submittedName>
        <fullName evidence="7">Uncharacterized protein</fullName>
    </submittedName>
</protein>
<name>A0A8H5HNA5_9AGAR</name>
<dbReference type="AlphaFoldDB" id="A0A8H5HNA5"/>
<dbReference type="Proteomes" id="UP000565441">
    <property type="component" value="Unassembled WGS sequence"/>
</dbReference>
<dbReference type="GO" id="GO:0006412">
    <property type="term" value="P:translation"/>
    <property type="evidence" value="ECO:0007669"/>
    <property type="project" value="TreeGrafter"/>
</dbReference>
<comment type="subcellular location">
    <subcellularLocation>
        <location evidence="1">Mitochondrion</location>
    </subcellularLocation>
</comment>
<dbReference type="PANTHER" id="PTHR21338:SF0">
    <property type="entry name" value="LARGE RIBOSOMAL SUBUNIT PROTEIN ML41"/>
    <property type="match status" value="1"/>
</dbReference>